<reference evidence="3" key="1">
    <citation type="journal article" date="2013" name="ISME J.">
        <title>A small predatory core genome in the divergent marine Bacteriovorax marinus SJ and the terrestrial Bdellovibrio bacteriovorus.</title>
        <authorList>
            <person name="Crossman L.C."/>
            <person name="Chen H."/>
            <person name="Cerdeno-Tarraga A.M."/>
            <person name="Brooks K."/>
            <person name="Quail M.A."/>
            <person name="Pineiro S.A."/>
            <person name="Hobley L."/>
            <person name="Sockett R.E."/>
            <person name="Bentley S.D."/>
            <person name="Parkhill J."/>
            <person name="Williams H.N."/>
            <person name="Stine O.C."/>
        </authorList>
    </citation>
    <scope>NUCLEOTIDE SEQUENCE [LARGE SCALE GENOMIC DNA]</scope>
    <source>
        <strain evidence="3">ATCC BAA-682 / DSM 15412 / SJ</strain>
    </source>
</reference>
<feature type="domain" description="Beta-lactamase-related" evidence="1">
    <location>
        <begin position="174"/>
        <end position="286"/>
    </location>
</feature>
<evidence type="ECO:0000313" key="3">
    <source>
        <dbReference type="Proteomes" id="UP000008963"/>
    </source>
</evidence>
<dbReference type="PATRIC" id="fig|862908.3.peg.2813"/>
<accession>E1WYS1</accession>
<name>E1WYS1_HALMS</name>
<dbReference type="eggNOG" id="COG1680">
    <property type="taxonomic scope" value="Bacteria"/>
</dbReference>
<keyword evidence="3" id="KW-1185">Reference proteome</keyword>
<dbReference type="Gene3D" id="3.40.710.10">
    <property type="entry name" value="DD-peptidase/beta-lactamase superfamily"/>
    <property type="match status" value="1"/>
</dbReference>
<sequence length="301" mass="34407">MQDIQKIIENLMPKQHFDCVAVGVIDFKAKNYESLEWHGGEFVNKSGKYFFDLASLTKPLTLASTYLTSPKKFNNEMLLLLNHRGSLTSGGRISPSQWRSYIKSFQVKEAPTLYSDYSALRAMLEIEDTFKRELYEICSDYFDEEMFHWTELEDPLRSPVTGFRHGKKIQGEVHDDNAFYLKEKVSHAGLFASIDGLCKSLLNLDSKYSLLDFMDGAFKNTSFDRFLYGWDTVSDPQNSLAGRGCSSSTFGHLGFTGTSIWIDTQKSRGSVILTNATQNYWYDRKGLTELRKELGTTIWSK</sequence>
<dbReference type="RefSeq" id="WP_014245485.1">
    <property type="nucleotide sequence ID" value="NC_016620.1"/>
</dbReference>
<dbReference type="OrthoDB" id="5298837at2"/>
<dbReference type="STRING" id="862908.BMS_2942"/>
<evidence type="ECO:0000313" key="2">
    <source>
        <dbReference type="EMBL" id="CBW27711.1"/>
    </source>
</evidence>
<dbReference type="EMBL" id="FQ312005">
    <property type="protein sequence ID" value="CBW27711.1"/>
    <property type="molecule type" value="Genomic_DNA"/>
</dbReference>
<protein>
    <submittedName>
        <fullName evidence="2">Esterase</fullName>
    </submittedName>
</protein>
<dbReference type="HOGENOM" id="CLU_923674_0_0_7"/>
<dbReference type="SUPFAM" id="SSF56601">
    <property type="entry name" value="beta-lactamase/transpeptidase-like"/>
    <property type="match status" value="1"/>
</dbReference>
<evidence type="ECO:0000259" key="1">
    <source>
        <dbReference type="Pfam" id="PF00144"/>
    </source>
</evidence>
<dbReference type="InterPro" id="IPR012338">
    <property type="entry name" value="Beta-lactam/transpept-like"/>
</dbReference>
<dbReference type="AlphaFoldDB" id="E1WYS1"/>
<organism evidence="2 3">
    <name type="scientific">Halobacteriovorax marinus (strain ATCC BAA-682 / DSM 15412 / SJ)</name>
    <name type="common">Bacteriovorax marinus</name>
    <dbReference type="NCBI Taxonomy" id="862908"/>
    <lineage>
        <taxon>Bacteria</taxon>
        <taxon>Pseudomonadati</taxon>
        <taxon>Bdellovibrionota</taxon>
        <taxon>Bacteriovoracia</taxon>
        <taxon>Bacteriovoracales</taxon>
        <taxon>Halobacteriovoraceae</taxon>
        <taxon>Halobacteriovorax</taxon>
    </lineage>
</organism>
<dbReference type="InterPro" id="IPR001466">
    <property type="entry name" value="Beta-lactam-related"/>
</dbReference>
<dbReference type="Pfam" id="PF00144">
    <property type="entry name" value="Beta-lactamase"/>
    <property type="match status" value="1"/>
</dbReference>
<proteinExistence type="predicted"/>
<dbReference type="KEGG" id="bmx:BMS_2942"/>
<gene>
    <name evidence="2" type="ordered locus">BMS_2942</name>
</gene>
<dbReference type="Proteomes" id="UP000008963">
    <property type="component" value="Chromosome"/>
</dbReference>